<accession>A0ABS0YGK2</accession>
<gene>
    <name evidence="2" type="ORF">JFN91_14640</name>
</gene>
<dbReference type="SUPFAM" id="SSF53335">
    <property type="entry name" value="S-adenosyl-L-methionine-dependent methyltransferases"/>
    <property type="match status" value="1"/>
</dbReference>
<dbReference type="Gene3D" id="3.40.50.150">
    <property type="entry name" value="Vaccinia Virus protein VP39"/>
    <property type="match status" value="1"/>
</dbReference>
<comment type="caution">
    <text evidence="2">The sequence shown here is derived from an EMBL/GenBank/DDBJ whole genome shotgun (WGS) entry which is preliminary data.</text>
</comment>
<name>A0ABS0YGK2_9BACT</name>
<organism evidence="2 3">
    <name type="scientific">Geomonas anaerohicana</name>
    <dbReference type="NCBI Taxonomy" id="2798583"/>
    <lineage>
        <taxon>Bacteria</taxon>
        <taxon>Pseudomonadati</taxon>
        <taxon>Thermodesulfobacteriota</taxon>
        <taxon>Desulfuromonadia</taxon>
        <taxon>Geobacterales</taxon>
        <taxon>Geobacteraceae</taxon>
        <taxon>Geomonas</taxon>
    </lineage>
</organism>
<dbReference type="RefSeq" id="WP_199389922.1">
    <property type="nucleotide sequence ID" value="NZ_JAEMHL010000007.1"/>
</dbReference>
<proteinExistence type="predicted"/>
<evidence type="ECO:0000313" key="2">
    <source>
        <dbReference type="EMBL" id="MBJ6751453.1"/>
    </source>
</evidence>
<dbReference type="CDD" id="cd02440">
    <property type="entry name" value="AdoMet_MTases"/>
    <property type="match status" value="1"/>
</dbReference>
<dbReference type="InterPro" id="IPR029063">
    <property type="entry name" value="SAM-dependent_MTases_sf"/>
</dbReference>
<dbReference type="Proteomes" id="UP000614714">
    <property type="component" value="Unassembled WGS sequence"/>
</dbReference>
<keyword evidence="3" id="KW-1185">Reference proteome</keyword>
<sequence>MKVVLGYIAWSEYAREWHEAVVTRARSLGFDVEGFCLTPGAPRERYQFAELDQRWQSRDLQLVDMQQRLKKALKGADVFWNFNGANVHPAWLAELECLNVYGCFDDPEVSPQLSRPVAPYADACLIGNLSCAPLYESWGVRTHAWAPLAFVGDDFDPALTPETVLNEERPLDLVFFGEREGHWRRDRLDLLAREFPQALFHGRGWPGGYADVEQRRSAYRRARIGWNVHNGVGPVNLRFFALLASGVLQICDNKCRTGQVLALGDEVVGFDTIEECVELTRYYLTHEEERRRIAANGLRAYRERFTEEKIWRYYFDTFAQWCRDKERLKKEAAVWMPSTAPPRGLRERVLGTADQVAQRLGYQKKGECAADMAMAAPAAPSLPYLERDEAGGVNLQEKEQRAASGGFFEWPNMVALNWACTPLVRDARSIVELGCGTGCFAYEASADPARSFTCVDRDAAVLEWARTHRARSNVNYCQEEEALAPGRRYDLVVSIDVIEHVGDYNQFLELCCSLADRALLTTPNKRRNPGHDHDGPPEYYQHVREWSAGEFYWVLRCYYREVRLYALPDLYVPQLVPVSVTSKLTPLVAECRFPLRPAPANGGGR</sequence>
<dbReference type="Pfam" id="PF13524">
    <property type="entry name" value="Glyco_trans_1_2"/>
    <property type="match status" value="1"/>
</dbReference>
<feature type="domain" description="Spore protein YkvP/CgeB glycosyl transferase-like" evidence="1">
    <location>
        <begin position="196"/>
        <end position="312"/>
    </location>
</feature>
<evidence type="ECO:0000259" key="1">
    <source>
        <dbReference type="Pfam" id="PF13524"/>
    </source>
</evidence>
<evidence type="ECO:0000313" key="3">
    <source>
        <dbReference type="Proteomes" id="UP000614714"/>
    </source>
</evidence>
<dbReference type="Pfam" id="PF13489">
    <property type="entry name" value="Methyltransf_23"/>
    <property type="match status" value="1"/>
</dbReference>
<protein>
    <submittedName>
        <fullName evidence="2">Glycosyltransferase</fullName>
    </submittedName>
</protein>
<dbReference type="InterPro" id="IPR055259">
    <property type="entry name" value="YkvP/CgeB_Glyco_trans-like"/>
</dbReference>
<dbReference type="EMBL" id="JAEMHL010000007">
    <property type="protein sequence ID" value="MBJ6751453.1"/>
    <property type="molecule type" value="Genomic_DNA"/>
</dbReference>
<reference evidence="2 3" key="1">
    <citation type="submission" date="2020-12" db="EMBL/GenBank/DDBJ databases">
        <title>Geomonas sp. Red421, isolated from paddy soil.</title>
        <authorList>
            <person name="Xu Z."/>
            <person name="Zhang Z."/>
            <person name="Masuda Y."/>
            <person name="Itoh H."/>
            <person name="Senoo K."/>
        </authorList>
    </citation>
    <scope>NUCLEOTIDE SEQUENCE [LARGE SCALE GENOMIC DNA]</scope>
    <source>
        <strain evidence="2 3">Red421</strain>
    </source>
</reference>